<accession>A0A5B2VSI1</accession>
<feature type="chain" id="PRO_5022731461" evidence="1">
    <location>
        <begin position="23"/>
        <end position="138"/>
    </location>
</feature>
<evidence type="ECO:0000313" key="2">
    <source>
        <dbReference type="EMBL" id="KAA2242733.1"/>
    </source>
</evidence>
<evidence type="ECO:0000313" key="3">
    <source>
        <dbReference type="Proteomes" id="UP000324611"/>
    </source>
</evidence>
<feature type="signal peptide" evidence="1">
    <location>
        <begin position="1"/>
        <end position="22"/>
    </location>
</feature>
<reference evidence="2 3" key="2">
    <citation type="submission" date="2019-09" db="EMBL/GenBank/DDBJ databases">
        <authorList>
            <person name="Jin C."/>
        </authorList>
    </citation>
    <scope>NUCLEOTIDE SEQUENCE [LARGE SCALE GENOMIC DNA]</scope>
    <source>
        <strain evidence="2 3">BN140078</strain>
    </source>
</reference>
<gene>
    <name evidence="2" type="ORF">F0L74_09405</name>
</gene>
<dbReference type="RefSeq" id="WP_149837606.1">
    <property type="nucleotide sequence ID" value="NZ_VUOC01000002.1"/>
</dbReference>
<dbReference type="EMBL" id="VUOC01000002">
    <property type="protein sequence ID" value="KAA2242733.1"/>
    <property type="molecule type" value="Genomic_DNA"/>
</dbReference>
<proteinExistence type="predicted"/>
<keyword evidence="1" id="KW-0732">Signal</keyword>
<dbReference type="AlphaFoldDB" id="A0A5B2VSI1"/>
<organism evidence="2 3">
    <name type="scientific">Chitinophaga agrisoli</name>
    <dbReference type="NCBI Taxonomy" id="2607653"/>
    <lineage>
        <taxon>Bacteria</taxon>
        <taxon>Pseudomonadati</taxon>
        <taxon>Bacteroidota</taxon>
        <taxon>Chitinophagia</taxon>
        <taxon>Chitinophagales</taxon>
        <taxon>Chitinophagaceae</taxon>
        <taxon>Chitinophaga</taxon>
    </lineage>
</organism>
<evidence type="ECO:0000256" key="1">
    <source>
        <dbReference type="SAM" id="SignalP"/>
    </source>
</evidence>
<dbReference type="Proteomes" id="UP000324611">
    <property type="component" value="Unassembled WGS sequence"/>
</dbReference>
<name>A0A5B2VSI1_9BACT</name>
<reference evidence="2 3" key="1">
    <citation type="submission" date="2019-09" db="EMBL/GenBank/DDBJ databases">
        <title>Chitinophaga ginsengihumi sp. nov., isolated from soil of ginseng rhizosphere.</title>
        <authorList>
            <person name="Lee J."/>
        </authorList>
    </citation>
    <scope>NUCLEOTIDE SEQUENCE [LARGE SCALE GENOMIC DNA]</scope>
    <source>
        <strain evidence="2 3">BN140078</strain>
    </source>
</reference>
<sequence>MKPYLMLLFAAVCLAAVKPAHAQKNEISYDLHVKQMKVHTPGDSGVISVRIDWNSAAPFCGYSTINIYLASTPNGAPLYSQQINTMGQCFSSVAIRGPWAGTDVMAEVICSTGLKAQSAPGYLHSGFDPLILSCSFPK</sequence>
<protein>
    <submittedName>
        <fullName evidence="2">Uncharacterized protein</fullName>
    </submittedName>
</protein>
<keyword evidence="3" id="KW-1185">Reference proteome</keyword>
<comment type="caution">
    <text evidence="2">The sequence shown here is derived from an EMBL/GenBank/DDBJ whole genome shotgun (WGS) entry which is preliminary data.</text>
</comment>